<evidence type="ECO:0000256" key="4">
    <source>
        <dbReference type="ARBA" id="ARBA00023029"/>
    </source>
</evidence>
<evidence type="ECO:0000259" key="8">
    <source>
        <dbReference type="PROSITE" id="PS50880"/>
    </source>
</evidence>
<dbReference type="InterPro" id="IPR003602">
    <property type="entry name" value="Topo_IA_DNA-bd_dom"/>
</dbReference>
<feature type="compositionally biased region" description="Low complexity" evidence="7">
    <location>
        <begin position="335"/>
        <end position="345"/>
    </location>
</feature>
<dbReference type="PROSITE" id="PS00396">
    <property type="entry name" value="TOPO_IA_1"/>
    <property type="match status" value="1"/>
</dbReference>
<dbReference type="SUPFAM" id="SSF56712">
    <property type="entry name" value="Prokaryotic type I DNA topoisomerase"/>
    <property type="match status" value="1"/>
</dbReference>
<dbReference type="SMART" id="SM00437">
    <property type="entry name" value="TOP1Ac"/>
    <property type="match status" value="1"/>
</dbReference>
<keyword evidence="4" id="KW-0799">Topoisomerase</keyword>
<evidence type="ECO:0000256" key="5">
    <source>
        <dbReference type="ARBA" id="ARBA00023125"/>
    </source>
</evidence>
<feature type="domain" description="Topo IA-type catalytic" evidence="9">
    <location>
        <begin position="139"/>
        <end position="612"/>
    </location>
</feature>
<evidence type="ECO:0000256" key="7">
    <source>
        <dbReference type="SAM" id="MobiDB-lite"/>
    </source>
</evidence>
<dbReference type="SMART" id="SM00493">
    <property type="entry name" value="TOPRIM"/>
    <property type="match status" value="1"/>
</dbReference>
<sequence length="825" mass="95762">MSKIYSITNLNPILVIVESPAKCKKIESYLGSGYECVASFGHLRQLKSLSCIDIENNFKPKFEIVDDDKKKKHIDFLRKKISSSYEVILATDDDREGEAIAWHICDLFKLPVETTKRIIFHEITEKAIQSAITHPKTIDMKKVNSQIARQVMDLLVGYKISPMLWKLITKKAGSGGLSAGRCQTPALKLVYENQLEIDNSPPKTVYNTTGHFTSHFIPFELNKQFDNENEITGFLEESVNNEHMFTRTNPEKVFKQQPEPLTTSRIQQLASNEMHISPKETMKICQTLYEEGYITYMRTDSKKYSSEFLEDVKRYLLQTYNDEKYIHEKVDHLSNTKTNTNTNTNKSEKPIKKTIKKVSSTPPPQEAHEAIRPTKISIQNLPDGMNPREKKLYKIIWETSLESCMAPAEYFSFKSNISTHLDNVKYSYTSELLDFLGWKIIKNKEQLDKFYHFLLQTKQNQSFEYKKITAKITIKNSKQHYTEAKLVQLLEDNGIGRPSTFSSLVDKIQERGYVKKEDVKGQQIVCKDFELEDDILTEINNAREFGNEKNKLIIQPLGVIVMEFLNKHFENIFNYEYTKKMEDELDKISKGEKNWYELCKVCLEEIDNECIKLKDENKCEIKIDDEHFYIIGKHGPVIKRTVKSLDKNKDKDTDKDKNKIEFLTVKEGIDINKLERGDYKLEDILANPKSNQIELGLYKTFPLILKKGKYGLYVTWGDNSKSLSCFGNRPIENVTLEDVLEILQKSEIESETNTDNKTSSIIRIITNDISIRNGKYGEYVFYKTSKMKKPMFIKLCDFKGDYKTCTIASFLEWLKTEHNIQVKPK</sequence>
<organism evidence="10">
    <name type="scientific">viral metagenome</name>
    <dbReference type="NCBI Taxonomy" id="1070528"/>
    <lineage>
        <taxon>unclassified sequences</taxon>
        <taxon>metagenomes</taxon>
        <taxon>organismal metagenomes</taxon>
    </lineage>
</organism>
<dbReference type="GO" id="GO:0003917">
    <property type="term" value="F:DNA topoisomerase type I (single strand cut, ATP-independent) activity"/>
    <property type="evidence" value="ECO:0007669"/>
    <property type="project" value="UniProtKB-EC"/>
</dbReference>
<dbReference type="InterPro" id="IPR000380">
    <property type="entry name" value="Topo_IA"/>
</dbReference>
<comment type="similarity">
    <text evidence="2">Belongs to the type IA topoisomerase family.</text>
</comment>
<dbReference type="EC" id="5.6.2.1" evidence="3"/>
<dbReference type="InterPro" id="IPR003601">
    <property type="entry name" value="Topo_IA_2"/>
</dbReference>
<protein>
    <recommendedName>
        <fullName evidence="3">DNA topoisomerase</fullName>
        <ecNumber evidence="3">5.6.2.1</ecNumber>
    </recommendedName>
</protein>
<dbReference type="InterPro" id="IPR013825">
    <property type="entry name" value="Topo_IA_cen_sub2"/>
</dbReference>
<dbReference type="AlphaFoldDB" id="A0A6C0DBM4"/>
<dbReference type="InterPro" id="IPR023406">
    <property type="entry name" value="Topo_IA_AS"/>
</dbReference>
<dbReference type="SMART" id="SM00436">
    <property type="entry name" value="TOP1Bc"/>
    <property type="match status" value="1"/>
</dbReference>
<dbReference type="PROSITE" id="PS50880">
    <property type="entry name" value="TOPRIM"/>
    <property type="match status" value="1"/>
</dbReference>
<dbReference type="InterPro" id="IPR013497">
    <property type="entry name" value="Topo_IA_cen"/>
</dbReference>
<dbReference type="PRINTS" id="PR00417">
    <property type="entry name" value="PRTPISMRASEI"/>
</dbReference>
<name>A0A6C0DBM4_9ZZZZ</name>
<dbReference type="InterPro" id="IPR013826">
    <property type="entry name" value="Topo_IA_cen_sub3"/>
</dbReference>
<dbReference type="CDD" id="cd00186">
    <property type="entry name" value="TOP1Ac"/>
    <property type="match status" value="1"/>
</dbReference>
<dbReference type="Pfam" id="PF01751">
    <property type="entry name" value="Toprim"/>
    <property type="match status" value="1"/>
</dbReference>
<dbReference type="GO" id="GO:0003677">
    <property type="term" value="F:DNA binding"/>
    <property type="evidence" value="ECO:0007669"/>
    <property type="project" value="UniProtKB-KW"/>
</dbReference>
<dbReference type="Gene3D" id="3.40.50.140">
    <property type="match status" value="1"/>
</dbReference>
<evidence type="ECO:0000256" key="6">
    <source>
        <dbReference type="ARBA" id="ARBA00023235"/>
    </source>
</evidence>
<evidence type="ECO:0000259" key="9">
    <source>
        <dbReference type="PROSITE" id="PS52039"/>
    </source>
</evidence>
<reference evidence="10" key="1">
    <citation type="journal article" date="2020" name="Nature">
        <title>Giant virus diversity and host interactions through global metagenomics.</title>
        <authorList>
            <person name="Schulz F."/>
            <person name="Roux S."/>
            <person name="Paez-Espino D."/>
            <person name="Jungbluth S."/>
            <person name="Walsh D.A."/>
            <person name="Denef V.J."/>
            <person name="McMahon K.D."/>
            <person name="Konstantinidis K.T."/>
            <person name="Eloe-Fadrosh E.A."/>
            <person name="Kyrpides N.C."/>
            <person name="Woyke T."/>
        </authorList>
    </citation>
    <scope>NUCLEOTIDE SEQUENCE</scope>
    <source>
        <strain evidence="10">GVMAG-M-3300023174-130</strain>
    </source>
</reference>
<dbReference type="InterPro" id="IPR023405">
    <property type="entry name" value="Topo_IA_core_domain"/>
</dbReference>
<dbReference type="PROSITE" id="PS52039">
    <property type="entry name" value="TOPO_IA_2"/>
    <property type="match status" value="1"/>
</dbReference>
<dbReference type="Pfam" id="PF01131">
    <property type="entry name" value="Topoisom_bac"/>
    <property type="match status" value="1"/>
</dbReference>
<dbReference type="EMBL" id="MN739556">
    <property type="protein sequence ID" value="QHT13015.1"/>
    <property type="molecule type" value="Genomic_DNA"/>
</dbReference>
<dbReference type="Gene3D" id="1.10.460.10">
    <property type="entry name" value="Topoisomerase I, domain 2"/>
    <property type="match status" value="2"/>
</dbReference>
<dbReference type="InterPro" id="IPR006171">
    <property type="entry name" value="TOPRIM_dom"/>
</dbReference>
<feature type="domain" description="Toprim" evidence="8">
    <location>
        <begin position="12"/>
        <end position="123"/>
    </location>
</feature>
<dbReference type="Gene3D" id="1.10.290.10">
    <property type="entry name" value="Topoisomerase I, domain 4"/>
    <property type="match status" value="1"/>
</dbReference>
<comment type="catalytic activity">
    <reaction evidence="1">
        <text>ATP-independent breakage of single-stranded DNA, followed by passage and rejoining.</text>
        <dbReference type="EC" id="5.6.2.1"/>
    </reaction>
</comment>
<proteinExistence type="inferred from homology"/>
<keyword evidence="5" id="KW-0238">DNA-binding</keyword>
<evidence type="ECO:0000313" key="10">
    <source>
        <dbReference type="EMBL" id="QHT13015.1"/>
    </source>
</evidence>
<dbReference type="InterPro" id="IPR013824">
    <property type="entry name" value="Topo_IA_cen_sub1"/>
</dbReference>
<evidence type="ECO:0000256" key="3">
    <source>
        <dbReference type="ARBA" id="ARBA00012891"/>
    </source>
</evidence>
<evidence type="ECO:0000256" key="1">
    <source>
        <dbReference type="ARBA" id="ARBA00000213"/>
    </source>
</evidence>
<dbReference type="Gene3D" id="2.70.20.10">
    <property type="entry name" value="Topoisomerase I, domain 3"/>
    <property type="match status" value="1"/>
</dbReference>
<keyword evidence="6" id="KW-0413">Isomerase</keyword>
<dbReference type="GO" id="GO:0006265">
    <property type="term" value="P:DNA topological change"/>
    <property type="evidence" value="ECO:0007669"/>
    <property type="project" value="InterPro"/>
</dbReference>
<dbReference type="PANTHER" id="PTHR42785">
    <property type="entry name" value="DNA TOPOISOMERASE, TYPE IA, CORE"/>
    <property type="match status" value="1"/>
</dbReference>
<accession>A0A6C0DBM4</accession>
<evidence type="ECO:0000256" key="2">
    <source>
        <dbReference type="ARBA" id="ARBA00009446"/>
    </source>
</evidence>
<feature type="region of interest" description="Disordered" evidence="7">
    <location>
        <begin position="335"/>
        <end position="368"/>
    </location>
</feature>
<dbReference type="PANTHER" id="PTHR42785:SF1">
    <property type="entry name" value="DNA TOPOISOMERASE"/>
    <property type="match status" value="1"/>
</dbReference>